<dbReference type="STRING" id="284590.Q6CK21"/>
<organism evidence="10 11">
    <name type="scientific">Kluyveromyces lactis (strain ATCC 8585 / CBS 2359 / DSM 70799 / NBRC 1267 / NRRL Y-1140 / WM37)</name>
    <name type="common">Yeast</name>
    <name type="synonym">Candida sphaerica</name>
    <dbReference type="NCBI Taxonomy" id="284590"/>
    <lineage>
        <taxon>Eukaryota</taxon>
        <taxon>Fungi</taxon>
        <taxon>Dikarya</taxon>
        <taxon>Ascomycota</taxon>
        <taxon>Saccharomycotina</taxon>
        <taxon>Saccharomycetes</taxon>
        <taxon>Saccharomycetales</taxon>
        <taxon>Saccharomycetaceae</taxon>
        <taxon>Kluyveromyces</taxon>
    </lineage>
</organism>
<dbReference type="PANTHER" id="PTHR11003:SF342">
    <property type="entry name" value="OUTWARD-RECTIFIER POTASSIUM CHANNEL TOK1"/>
    <property type="match status" value="1"/>
</dbReference>
<sequence>MHIPRSRNASARNFSTNFELSTRALTESVGFKAERLEILSIDPSSKWFIVWFAVSCYFPVVTACLGPLSNMISVACAVDHWRIDPHTGHQVSDPPGIRVLNIISLVSGVIANFVLLLNFTGKLAYVKAQIICISGWIIAQLTLTIALLISTLIYFEDGYQRSIGYWYAVITACLYLLCLILQSIHVSGYYKKKYPATFNLLDNERLLMKFTFVFAIWFLWGAAMFSQLLGQTYGASLYFCVVSVLTIGLGDIFPDNTASEVMILIYSLVGLIVLGLIVVMISGTMKSSSGPIFFFYSVEIQREKVYQKYLANPALEFTDHDAYETIQSIRKRSKMLQRRNSIILTITLFALFLMLGALVLYFSESWTYFEAFYFCLLSVLTIGYGVPSPVSGCGRAFYVIWCLGAVPLMTVLISTVGDWIYEISKSIDNNILEYFHLGNLYRMAKYCVGKVREQFVVKTSSMATVDQTAESETLPDEQEFENYEQRVISDNICSLSSSKLRRRGSKTLLLKCKSLPSLVTSVRKETRFSKIAEIKELLDDLEDIDQLSHQDQAYEFTYTEWVQYLRLESKPSQPNQHLFWISEDSPLRYPLRQPLYLSYKIIEMINATLDSLLAEIEIDELMNTPEVE</sequence>
<dbReference type="KEGG" id="kla:KLLA0_F14212g"/>
<dbReference type="DNASU" id="2894922"/>
<feature type="transmembrane region" description="Helical" evidence="8">
    <location>
        <begin position="368"/>
        <end position="386"/>
    </location>
</feature>
<evidence type="ECO:0000256" key="7">
    <source>
        <dbReference type="ARBA" id="ARBA00023303"/>
    </source>
</evidence>
<evidence type="ECO:0000313" key="10">
    <source>
        <dbReference type="EMBL" id="CAG98426.1"/>
    </source>
</evidence>
<keyword evidence="6 8" id="KW-0472">Membrane</keyword>
<protein>
    <submittedName>
        <fullName evidence="10">KLLA0F14212p</fullName>
    </submittedName>
</protein>
<dbReference type="EMBL" id="CR382126">
    <property type="protein sequence ID" value="CAG98426.1"/>
    <property type="molecule type" value="Genomic_DNA"/>
</dbReference>
<evidence type="ECO:0000313" key="11">
    <source>
        <dbReference type="Proteomes" id="UP000000598"/>
    </source>
</evidence>
<feature type="domain" description="Potassium channel" evidence="9">
    <location>
        <begin position="350"/>
        <end position="421"/>
    </location>
</feature>
<feature type="transmembrane region" description="Helical" evidence="8">
    <location>
        <begin position="165"/>
        <end position="186"/>
    </location>
</feature>
<dbReference type="InterPro" id="IPR013099">
    <property type="entry name" value="K_chnl_dom"/>
</dbReference>
<dbReference type="FunCoup" id="Q6CK21">
    <property type="interactions" value="19"/>
</dbReference>
<evidence type="ECO:0000256" key="5">
    <source>
        <dbReference type="ARBA" id="ARBA00023065"/>
    </source>
</evidence>
<comment type="subcellular location">
    <subcellularLocation>
        <location evidence="1">Membrane</location>
        <topology evidence="1">Multi-pass membrane protein</topology>
    </subcellularLocation>
</comment>
<dbReference type="eggNOG" id="KOG1418">
    <property type="taxonomic scope" value="Eukaryota"/>
</dbReference>
<name>Q6CK21_KLULA</name>
<evidence type="ECO:0000256" key="2">
    <source>
        <dbReference type="ARBA" id="ARBA00022448"/>
    </source>
</evidence>
<feature type="transmembrane region" description="Helical" evidence="8">
    <location>
        <begin position="48"/>
        <end position="78"/>
    </location>
</feature>
<dbReference type="PANTHER" id="PTHR11003">
    <property type="entry name" value="POTASSIUM CHANNEL, SUBFAMILY K"/>
    <property type="match status" value="1"/>
</dbReference>
<dbReference type="Pfam" id="PF07885">
    <property type="entry name" value="Ion_trans_2"/>
    <property type="match status" value="2"/>
</dbReference>
<dbReference type="SUPFAM" id="SSF81324">
    <property type="entry name" value="Voltage-gated potassium channels"/>
    <property type="match status" value="2"/>
</dbReference>
<evidence type="ECO:0000256" key="1">
    <source>
        <dbReference type="ARBA" id="ARBA00004141"/>
    </source>
</evidence>
<evidence type="ECO:0000256" key="8">
    <source>
        <dbReference type="SAM" id="Phobius"/>
    </source>
</evidence>
<proteinExistence type="predicted"/>
<dbReference type="Gene3D" id="1.10.287.70">
    <property type="match status" value="2"/>
</dbReference>
<accession>Q6CK21</accession>
<keyword evidence="3 8" id="KW-0812">Transmembrane</keyword>
<dbReference type="PaxDb" id="284590-Q6CK21"/>
<keyword evidence="2" id="KW-0813">Transport</keyword>
<evidence type="ECO:0000256" key="3">
    <source>
        <dbReference type="ARBA" id="ARBA00022692"/>
    </source>
</evidence>
<feature type="transmembrane region" description="Helical" evidence="8">
    <location>
        <begin position="341"/>
        <end position="362"/>
    </location>
</feature>
<dbReference type="GO" id="GO:0030322">
    <property type="term" value="P:stabilization of membrane potential"/>
    <property type="evidence" value="ECO:0007669"/>
    <property type="project" value="TreeGrafter"/>
</dbReference>
<feature type="transmembrane region" description="Helical" evidence="8">
    <location>
        <begin position="99"/>
        <end position="119"/>
    </location>
</feature>
<keyword evidence="11" id="KW-1185">Reference proteome</keyword>
<dbReference type="GO" id="GO:0022841">
    <property type="term" value="F:potassium ion leak channel activity"/>
    <property type="evidence" value="ECO:0007669"/>
    <property type="project" value="TreeGrafter"/>
</dbReference>
<dbReference type="InParanoid" id="Q6CK21"/>
<gene>
    <name evidence="10" type="ORF">KLLA0_F14212g</name>
</gene>
<reference evidence="10 11" key="1">
    <citation type="journal article" date="2004" name="Nature">
        <title>Genome evolution in yeasts.</title>
        <authorList>
            <consortium name="Genolevures"/>
            <person name="Dujon B."/>
            <person name="Sherman D."/>
            <person name="Fischer G."/>
            <person name="Durrens P."/>
            <person name="Casaregola S."/>
            <person name="Lafontaine I."/>
            <person name="de Montigny J."/>
            <person name="Marck C."/>
            <person name="Neuveglise C."/>
            <person name="Talla E."/>
            <person name="Goffard N."/>
            <person name="Frangeul L."/>
            <person name="Aigle M."/>
            <person name="Anthouard V."/>
            <person name="Babour A."/>
            <person name="Barbe V."/>
            <person name="Barnay S."/>
            <person name="Blanchin S."/>
            <person name="Beckerich J.M."/>
            <person name="Beyne E."/>
            <person name="Bleykasten C."/>
            <person name="Boisrame A."/>
            <person name="Boyer J."/>
            <person name="Cattolico L."/>
            <person name="Confanioleri F."/>
            <person name="de Daruvar A."/>
            <person name="Despons L."/>
            <person name="Fabre E."/>
            <person name="Fairhead C."/>
            <person name="Ferry-Dumazet H."/>
            <person name="Groppi A."/>
            <person name="Hantraye F."/>
            <person name="Hennequin C."/>
            <person name="Jauniaux N."/>
            <person name="Joyet P."/>
            <person name="Kachouri R."/>
            <person name="Kerrest A."/>
            <person name="Koszul R."/>
            <person name="Lemaire M."/>
            <person name="Lesur I."/>
            <person name="Ma L."/>
            <person name="Muller H."/>
            <person name="Nicaud J.M."/>
            <person name="Nikolski M."/>
            <person name="Oztas S."/>
            <person name="Ozier-Kalogeropoulos O."/>
            <person name="Pellenz S."/>
            <person name="Potier S."/>
            <person name="Richard G.F."/>
            <person name="Straub M.L."/>
            <person name="Suleau A."/>
            <person name="Swennene D."/>
            <person name="Tekaia F."/>
            <person name="Wesolowski-Louvel M."/>
            <person name="Westhof E."/>
            <person name="Wirth B."/>
            <person name="Zeniou-Meyer M."/>
            <person name="Zivanovic I."/>
            <person name="Bolotin-Fukuhara M."/>
            <person name="Thierry A."/>
            <person name="Bouchier C."/>
            <person name="Caudron B."/>
            <person name="Scarpelli C."/>
            <person name="Gaillardin C."/>
            <person name="Weissenbach J."/>
            <person name="Wincker P."/>
            <person name="Souciet J.L."/>
        </authorList>
    </citation>
    <scope>NUCLEOTIDE SEQUENCE [LARGE SCALE GENOMIC DNA]</scope>
    <source>
        <strain evidence="11">ATCC 8585 / CBS 2359 / DSM 70799 / NBRC 1267 / NRRL Y-1140 / WM37</strain>
    </source>
</reference>
<feature type="domain" description="Potassium channel" evidence="9">
    <location>
        <begin position="213"/>
        <end position="282"/>
    </location>
</feature>
<dbReference type="Proteomes" id="UP000000598">
    <property type="component" value="Chromosome F"/>
</dbReference>
<dbReference type="OMA" id="RVFFVSW"/>
<keyword evidence="7" id="KW-0407">Ion channel</keyword>
<dbReference type="AlphaFoldDB" id="Q6CK21"/>
<evidence type="ECO:0000259" key="9">
    <source>
        <dbReference type="Pfam" id="PF07885"/>
    </source>
</evidence>
<evidence type="ECO:0000256" key="6">
    <source>
        <dbReference type="ARBA" id="ARBA00023136"/>
    </source>
</evidence>
<dbReference type="HOGENOM" id="CLU_013394_2_0_1"/>
<feature type="transmembrane region" description="Helical" evidence="8">
    <location>
        <begin position="398"/>
        <end position="421"/>
    </location>
</feature>
<dbReference type="InterPro" id="IPR003280">
    <property type="entry name" value="2pore_dom_K_chnl"/>
</dbReference>
<dbReference type="GO" id="GO:0015271">
    <property type="term" value="F:outward rectifier potassium channel activity"/>
    <property type="evidence" value="ECO:0007669"/>
    <property type="project" value="TreeGrafter"/>
</dbReference>
<feature type="transmembrane region" description="Helical" evidence="8">
    <location>
        <begin position="261"/>
        <end position="281"/>
    </location>
</feature>
<feature type="transmembrane region" description="Helical" evidence="8">
    <location>
        <begin position="125"/>
        <end position="153"/>
    </location>
</feature>
<feature type="transmembrane region" description="Helical" evidence="8">
    <location>
        <begin position="206"/>
        <end position="225"/>
    </location>
</feature>
<keyword evidence="4 8" id="KW-1133">Transmembrane helix</keyword>
<keyword evidence="5" id="KW-0406">Ion transport</keyword>
<evidence type="ECO:0000256" key="4">
    <source>
        <dbReference type="ARBA" id="ARBA00022989"/>
    </source>
</evidence>
<dbReference type="GO" id="GO:0005886">
    <property type="term" value="C:plasma membrane"/>
    <property type="evidence" value="ECO:0007669"/>
    <property type="project" value="TreeGrafter"/>
</dbReference>